<sequence>MRVWIRVTLSVVVHDATTAMTASYSVAVAKEAGRKMNRGGYLAQHSGLVYLAQHSGLVYSSTGGKDGSLY</sequence>
<accession>A0AAN9SJU8</accession>
<feature type="chain" id="PRO_5042960699" evidence="1">
    <location>
        <begin position="20"/>
        <end position="70"/>
    </location>
</feature>
<evidence type="ECO:0000313" key="2">
    <source>
        <dbReference type="EMBL" id="KAK7399305.1"/>
    </source>
</evidence>
<dbReference type="Proteomes" id="UP001386955">
    <property type="component" value="Unassembled WGS sequence"/>
</dbReference>
<dbReference type="AlphaFoldDB" id="A0AAN9SJU8"/>
<evidence type="ECO:0000313" key="3">
    <source>
        <dbReference type="Proteomes" id="UP001386955"/>
    </source>
</evidence>
<proteinExistence type="predicted"/>
<keyword evidence="1" id="KW-0732">Signal</keyword>
<name>A0AAN9SJU8_PSOTE</name>
<comment type="caution">
    <text evidence="2">The sequence shown here is derived from an EMBL/GenBank/DDBJ whole genome shotgun (WGS) entry which is preliminary data.</text>
</comment>
<protein>
    <submittedName>
        <fullName evidence="2">Uncharacterized protein</fullName>
    </submittedName>
</protein>
<keyword evidence="3" id="KW-1185">Reference proteome</keyword>
<dbReference type="EMBL" id="JAYMYS010000003">
    <property type="protein sequence ID" value="KAK7399305.1"/>
    <property type="molecule type" value="Genomic_DNA"/>
</dbReference>
<organism evidence="2 3">
    <name type="scientific">Psophocarpus tetragonolobus</name>
    <name type="common">Winged bean</name>
    <name type="synonym">Dolichos tetragonolobus</name>
    <dbReference type="NCBI Taxonomy" id="3891"/>
    <lineage>
        <taxon>Eukaryota</taxon>
        <taxon>Viridiplantae</taxon>
        <taxon>Streptophyta</taxon>
        <taxon>Embryophyta</taxon>
        <taxon>Tracheophyta</taxon>
        <taxon>Spermatophyta</taxon>
        <taxon>Magnoliopsida</taxon>
        <taxon>eudicotyledons</taxon>
        <taxon>Gunneridae</taxon>
        <taxon>Pentapetalae</taxon>
        <taxon>rosids</taxon>
        <taxon>fabids</taxon>
        <taxon>Fabales</taxon>
        <taxon>Fabaceae</taxon>
        <taxon>Papilionoideae</taxon>
        <taxon>50 kb inversion clade</taxon>
        <taxon>NPAAA clade</taxon>
        <taxon>indigoferoid/millettioid clade</taxon>
        <taxon>Phaseoleae</taxon>
        <taxon>Psophocarpus</taxon>
    </lineage>
</organism>
<feature type="signal peptide" evidence="1">
    <location>
        <begin position="1"/>
        <end position="19"/>
    </location>
</feature>
<evidence type="ECO:0000256" key="1">
    <source>
        <dbReference type="SAM" id="SignalP"/>
    </source>
</evidence>
<gene>
    <name evidence="2" type="ORF">VNO78_10486</name>
</gene>
<reference evidence="2 3" key="1">
    <citation type="submission" date="2024-01" db="EMBL/GenBank/DDBJ databases">
        <title>The genomes of 5 underutilized Papilionoideae crops provide insights into root nodulation and disease resistanc.</title>
        <authorList>
            <person name="Jiang F."/>
        </authorList>
    </citation>
    <scope>NUCLEOTIDE SEQUENCE [LARGE SCALE GENOMIC DNA]</scope>
    <source>
        <strain evidence="2">DUOXIRENSHENG_FW03</strain>
        <tissue evidence="2">Leaves</tissue>
    </source>
</reference>